<evidence type="ECO:0000313" key="5">
    <source>
        <dbReference type="Proteomes" id="UP000248557"/>
    </source>
</evidence>
<evidence type="ECO:0000313" key="4">
    <source>
        <dbReference type="EMBL" id="RAP03693.1"/>
    </source>
</evidence>
<evidence type="ECO:0000256" key="2">
    <source>
        <dbReference type="ARBA" id="ARBA00022679"/>
    </source>
</evidence>
<reference evidence="4 5" key="1">
    <citation type="submission" date="2017-05" db="EMBL/GenBank/DDBJ databases">
        <title>Host range expansion of the Methanosphaera genus to humans and monogastric animals involves recent and extensive reduction in genome content.</title>
        <authorList>
            <person name="Hoedt E.C."/>
            <person name="Volmer J.G."/>
            <person name="Parks D.H."/>
            <person name="Rosewarne C.P."/>
            <person name="Denman S.E."/>
            <person name="Mcsweeney C.S."/>
            <person name="O Cuiv P."/>
            <person name="Hugenholtz P."/>
            <person name="Tyson G.W."/>
            <person name="Morrison M."/>
        </authorList>
    </citation>
    <scope>NUCLEOTIDE SEQUENCE [LARGE SCALE GENOMIC DNA]</scope>
    <source>
        <strain evidence="4 5">PA5</strain>
    </source>
</reference>
<sequence>MIKPTVSIIIPIYNKEKYLNNCISSIKNQSLKDIEVICVDDGSTDDSLSTLKSYTSDDSRFKIIKQENRGPGLARNVGLENATGEYVLFLDADDWIESESLEQLYKQATSNNSDLVLFNSIEHYPDNYLRKRIYAVSNDIKNYDNFTFNCLYNKRLVMNSYFIVCTKLHKLDFLRKNNIKFQEDVLFEDVLFHIKTMIKANNISYNPQFFYHYMRTDNSRQNTSIQTSKSFVLFDIFNEVKTFLKKNKLMNEFKLNFLEFNITEIENIYKTLDNESKDELFLIAKNYFNNMNISNNDVKQLPDKNRFFYNTIKHSKNSVEFNIANTIRLGKIEHELIDKTKLNDMLKLIHEYDKEDMTSTLITIEALIHNNKKAYDEINKLNYLNESITSSTSWKITKPFRYITSIIRKIRNNRNNRTKTKTIEYIEEENNIFYNIFKKIENNQIRYDELLNDINNKWYRPTKKLDTKLTTQTVFDLVNNNVYDETFNNENILLKYENILFREIVNDVTKSDINILAFNKINSYNLFDEEYYKEKYNYKLHINPLLHYIYIGYLEGKNPNENFDGNYYKKFNKNAGKSELNPLVYLVLNGFDEGLVKTNESSWQPLTINRKNIEEKIRTFNDIGITTTKRKQKIIISLTTYPERINNIQYTIYSLLTQTLKADEIILWLSDDEFPNKEENILSNILKLKKNGLTIKWCKNIKSYKKLIPALQEYSNDIIITADDDIYYPENWLKILYETHKQHPENIIAHRSKKITPNDKKEISSYNNWQIIKENNNASYLNFFTTGGGTLFPPHSLNSEVFNEEEYTDLTPYSDDIWFWAMAILNKTKIEVPPNNIARITYTTPERDVLNNVNTLWYYNKKHNDKQLHNILNKYPEIKELLYDSLKE</sequence>
<accession>A0A328Q2C4</accession>
<dbReference type="AlphaFoldDB" id="A0A328Q2C4"/>
<dbReference type="Proteomes" id="UP000248557">
    <property type="component" value="Unassembled WGS sequence"/>
</dbReference>
<protein>
    <recommendedName>
        <fullName evidence="3">Glycosyltransferase 2-like domain-containing protein</fullName>
    </recommendedName>
</protein>
<dbReference type="EMBL" id="NGJK01000012">
    <property type="protein sequence ID" value="RAP03693.1"/>
    <property type="molecule type" value="Genomic_DNA"/>
</dbReference>
<dbReference type="CDD" id="cd00761">
    <property type="entry name" value="Glyco_tranf_GTA_type"/>
    <property type="match status" value="1"/>
</dbReference>
<keyword evidence="2" id="KW-0808">Transferase</keyword>
<feature type="domain" description="Glycosyltransferase 2-like" evidence="3">
    <location>
        <begin position="7"/>
        <end position="146"/>
    </location>
</feature>
<dbReference type="InterPro" id="IPR001173">
    <property type="entry name" value="Glyco_trans_2-like"/>
</dbReference>
<dbReference type="InterPro" id="IPR029044">
    <property type="entry name" value="Nucleotide-diphossugar_trans"/>
</dbReference>
<dbReference type="PANTHER" id="PTHR22916:SF51">
    <property type="entry name" value="GLYCOSYLTRANSFERASE EPSH-RELATED"/>
    <property type="match status" value="1"/>
</dbReference>
<dbReference type="GO" id="GO:0016757">
    <property type="term" value="F:glycosyltransferase activity"/>
    <property type="evidence" value="ECO:0007669"/>
    <property type="project" value="UniProtKB-KW"/>
</dbReference>
<feature type="domain" description="Glycosyltransferase 2-like" evidence="3">
    <location>
        <begin position="639"/>
        <end position="787"/>
    </location>
</feature>
<evidence type="ECO:0000259" key="3">
    <source>
        <dbReference type="Pfam" id="PF00535"/>
    </source>
</evidence>
<dbReference type="Gene3D" id="3.90.550.10">
    <property type="entry name" value="Spore Coat Polysaccharide Biosynthesis Protein SpsA, Chain A"/>
    <property type="match status" value="2"/>
</dbReference>
<dbReference type="SUPFAM" id="SSF53448">
    <property type="entry name" value="Nucleotide-diphospho-sugar transferases"/>
    <property type="match status" value="2"/>
</dbReference>
<dbReference type="Pfam" id="PF00535">
    <property type="entry name" value="Glycos_transf_2"/>
    <property type="match status" value="2"/>
</dbReference>
<proteinExistence type="predicted"/>
<dbReference type="RefSeq" id="WP_112149299.1">
    <property type="nucleotide sequence ID" value="NZ_NGJK01000012.1"/>
</dbReference>
<gene>
    <name evidence="4" type="ORF">CA615_01070</name>
</gene>
<organism evidence="4 5">
    <name type="scientific">Methanosphaera stadtmanae</name>
    <dbReference type="NCBI Taxonomy" id="2317"/>
    <lineage>
        <taxon>Archaea</taxon>
        <taxon>Methanobacteriati</taxon>
        <taxon>Methanobacteriota</taxon>
        <taxon>Methanomada group</taxon>
        <taxon>Methanobacteria</taxon>
        <taxon>Methanobacteriales</taxon>
        <taxon>Methanobacteriaceae</taxon>
        <taxon>Methanosphaera</taxon>
    </lineage>
</organism>
<name>A0A328Q2C4_9EURY</name>
<comment type="caution">
    <text evidence="4">The sequence shown here is derived from an EMBL/GenBank/DDBJ whole genome shotgun (WGS) entry which is preliminary data.</text>
</comment>
<dbReference type="PANTHER" id="PTHR22916">
    <property type="entry name" value="GLYCOSYLTRANSFERASE"/>
    <property type="match status" value="1"/>
</dbReference>
<keyword evidence="1" id="KW-0328">Glycosyltransferase</keyword>
<evidence type="ECO:0000256" key="1">
    <source>
        <dbReference type="ARBA" id="ARBA00022676"/>
    </source>
</evidence>